<reference evidence="6 9" key="2">
    <citation type="submission" date="2019-06" db="EMBL/GenBank/DDBJ databases">
        <title>Whole genome shotgun sequence of Brevibacillus agri NBRC 15538.</title>
        <authorList>
            <person name="Hosoyama A."/>
            <person name="Uohara A."/>
            <person name="Ohji S."/>
            <person name="Ichikawa N."/>
        </authorList>
    </citation>
    <scope>NUCLEOTIDE SEQUENCE [LARGE SCALE GENOMIC DNA]</scope>
    <source>
        <strain evidence="6 9">NBRC 15538</strain>
    </source>
</reference>
<sequence length="1093" mass="125127">MSFSISQQMIKEWCGRLSFERGKAFYRSQKVSIDHFQPEPARVRATVRAGSHDYRVMLELDEAGLVAACSCPTLHSYEQYCQHIAAALLAMRDLSADDLAPQASRGTRLPGADGSAASEAQLTQGIFDLFGKPRPHSIGTRKALFDQRALLELEIICKVIPYGFRKSVIGLELKLGPKRLYVVKNIREFLKRLESRQPTVFSAHFTYDPESHRFLPEQEAILQELIRVFQHEKLYRETAGYGYQEPKPVGTERTLILPPFAWDKLFDLLGQAPGVRVQQGERTYEQFQAQTGKVPLQFAFDAGERENEYRLTVDGLAELTVLEAYGFVLHGGVWMRQSADACKSLAQLKQMLEAHQREDIAVPQEKMESFMTRVVPGLMKLGSVQIAQAVADRIVQTQLQARLYLDRVRERLLAGLEFQYGDIVINPLAKETNGQQRRNDQILLRDGEREQRILELMDNSAFTRTEEGYYLEDEEAEFEFLHQTVSELEKWCKVYATTAVKLRLHSLHAPPKVKADVNERTNWLEVRFDIEGFPPSEIKQLLQALEEKRKYYRLPTGALLPLDTKEFEQINRFLDELGIRQAEWIGNGFALPAFRGLRLLDSSQPGKTVQLGKALRSFLENMRNPDNLDFHVPDTMQPVLRDYQKFGFQWLMTLAHYGFGGILADDMGLGKTVQSIAYILAKLPDIRREKQPVLIVSPASLLYNWRNELHKFAPELSVRVVDGSKEERNQARKEAGDADVWITSYPLLRRDYTEYAQRTFHTLILDEAQAFKNYATQTAQVVKRIFAKHRFALTGTPIENRLEELWSIFNVVFPQLFPGRKEFQDLPRDAIARRARPFLLRRLKTEVLRELPEKIESLQATELLPEQKKLYIAYLAQLQQEAAKHLHERTFDKNRIKILAGLTRLRQLCCHPGLFVEGYEGSSAKFEQLLEVLEECRSAGRRVLLFSQFTEMLSIIGRELGAYGVPFFYLDGNTPAARRIELCNRFNDGEGDLFLLSLKAGGTGLNLTGADTVILYDLWWNPAVEEQAADRAHRIGQKNVVQVIRLVAQGTVEEKMYELQQKKKHLIEEVIAPGEEAISSMSEEDIREILMIG</sequence>
<dbReference type="FunFam" id="3.40.50.300:FF:000533">
    <property type="entry name" value="Helicase, Snf2 family"/>
    <property type="match status" value="1"/>
</dbReference>
<dbReference type="InterPro" id="IPR038718">
    <property type="entry name" value="SNF2-like_sf"/>
</dbReference>
<dbReference type="InterPro" id="IPR014001">
    <property type="entry name" value="Helicase_ATP-bd"/>
</dbReference>
<keyword evidence="2" id="KW-0863">Zinc-finger</keyword>
<evidence type="ECO:0000313" key="9">
    <source>
        <dbReference type="Proteomes" id="UP000317180"/>
    </source>
</evidence>
<evidence type="ECO:0000313" key="6">
    <source>
        <dbReference type="EMBL" id="GED24361.1"/>
    </source>
</evidence>
<evidence type="ECO:0000259" key="5">
    <source>
        <dbReference type="PROSITE" id="PS51194"/>
    </source>
</evidence>
<dbReference type="Pfam" id="PF04434">
    <property type="entry name" value="SWIM"/>
    <property type="match status" value="1"/>
</dbReference>
<dbReference type="OrthoDB" id="9760715at2"/>
<dbReference type="CDD" id="cd18793">
    <property type="entry name" value="SF2_C_SNF"/>
    <property type="match status" value="1"/>
</dbReference>
<keyword evidence="7" id="KW-0347">Helicase</keyword>
<keyword evidence="2" id="KW-0479">Metal-binding</keyword>
<dbReference type="InterPro" id="IPR027417">
    <property type="entry name" value="P-loop_NTPase"/>
</dbReference>
<dbReference type="InterPro" id="IPR013663">
    <property type="entry name" value="Helicase_SWF/SNF/SWI_bac"/>
</dbReference>
<dbReference type="SUPFAM" id="SSF52540">
    <property type="entry name" value="P-loop containing nucleoside triphosphate hydrolases"/>
    <property type="match status" value="2"/>
</dbReference>
<proteinExistence type="predicted"/>
<dbReference type="PANTHER" id="PTHR10799">
    <property type="entry name" value="SNF2/RAD54 HELICASE FAMILY"/>
    <property type="match status" value="1"/>
</dbReference>
<keyword evidence="7" id="KW-0067">ATP-binding</keyword>
<dbReference type="Pfam" id="PF00176">
    <property type="entry name" value="SNF2-rel_dom"/>
    <property type="match status" value="1"/>
</dbReference>
<dbReference type="GO" id="GO:0005524">
    <property type="term" value="F:ATP binding"/>
    <property type="evidence" value="ECO:0007669"/>
    <property type="project" value="InterPro"/>
</dbReference>
<dbReference type="InterPro" id="IPR000330">
    <property type="entry name" value="SNF2_N"/>
</dbReference>
<dbReference type="RefSeq" id="WP_122952775.1">
    <property type="nucleotide sequence ID" value="NZ_BJOD01000003.1"/>
</dbReference>
<dbReference type="SMART" id="SM00487">
    <property type="entry name" value="DEXDc"/>
    <property type="match status" value="1"/>
</dbReference>
<evidence type="ECO:0000256" key="1">
    <source>
        <dbReference type="ARBA" id="ARBA00022801"/>
    </source>
</evidence>
<dbReference type="InterPro" id="IPR001650">
    <property type="entry name" value="Helicase_C-like"/>
</dbReference>
<feature type="domain" description="Helicase ATP-binding" evidence="4">
    <location>
        <begin position="652"/>
        <end position="815"/>
    </location>
</feature>
<dbReference type="GO" id="GO:0016787">
    <property type="term" value="F:hydrolase activity"/>
    <property type="evidence" value="ECO:0007669"/>
    <property type="project" value="UniProtKB-KW"/>
</dbReference>
<organism evidence="7 8">
    <name type="scientific">Brevibacillus agri</name>
    <dbReference type="NCBI Taxonomy" id="51101"/>
    <lineage>
        <taxon>Bacteria</taxon>
        <taxon>Bacillati</taxon>
        <taxon>Bacillota</taxon>
        <taxon>Bacilli</taxon>
        <taxon>Bacillales</taxon>
        <taxon>Paenibacillaceae</taxon>
        <taxon>Brevibacillus</taxon>
    </lineage>
</organism>
<evidence type="ECO:0000259" key="4">
    <source>
        <dbReference type="PROSITE" id="PS51192"/>
    </source>
</evidence>
<feature type="domain" description="SWIM-type" evidence="3">
    <location>
        <begin position="54"/>
        <end position="92"/>
    </location>
</feature>
<dbReference type="Pfam" id="PF08455">
    <property type="entry name" value="SNF2_assoc"/>
    <property type="match status" value="1"/>
</dbReference>
<dbReference type="Proteomes" id="UP000317180">
    <property type="component" value="Unassembled WGS sequence"/>
</dbReference>
<dbReference type="Pfam" id="PF00271">
    <property type="entry name" value="Helicase_C"/>
    <property type="match status" value="1"/>
</dbReference>
<name>A0A3M8AYZ5_9BACL</name>
<dbReference type="SMART" id="SM00490">
    <property type="entry name" value="HELICc"/>
    <property type="match status" value="1"/>
</dbReference>
<protein>
    <submittedName>
        <fullName evidence="7">Helicase SNF</fullName>
    </submittedName>
</protein>
<gene>
    <name evidence="6" type="ORF">BAG01nite_04630</name>
    <name evidence="7" type="ORF">EB820_09250</name>
</gene>
<keyword evidence="1" id="KW-0378">Hydrolase</keyword>
<dbReference type="PROSITE" id="PS50966">
    <property type="entry name" value="ZF_SWIM"/>
    <property type="match status" value="1"/>
</dbReference>
<dbReference type="AlphaFoldDB" id="A0A3M8AYZ5"/>
<dbReference type="GO" id="GO:0004386">
    <property type="term" value="F:helicase activity"/>
    <property type="evidence" value="ECO:0007669"/>
    <property type="project" value="UniProtKB-KW"/>
</dbReference>
<evidence type="ECO:0000313" key="8">
    <source>
        <dbReference type="Proteomes" id="UP000276178"/>
    </source>
</evidence>
<dbReference type="InterPro" id="IPR049730">
    <property type="entry name" value="SNF2/RAD54-like_C"/>
</dbReference>
<dbReference type="GO" id="GO:0008270">
    <property type="term" value="F:zinc ion binding"/>
    <property type="evidence" value="ECO:0007669"/>
    <property type="project" value="UniProtKB-KW"/>
</dbReference>
<evidence type="ECO:0000259" key="3">
    <source>
        <dbReference type="PROSITE" id="PS50966"/>
    </source>
</evidence>
<reference evidence="7 8" key="1">
    <citation type="submission" date="2018-10" db="EMBL/GenBank/DDBJ databases">
        <title>Phylogenomics of Brevibacillus.</title>
        <authorList>
            <person name="Dunlap C."/>
        </authorList>
    </citation>
    <scope>NUCLEOTIDE SEQUENCE [LARGE SCALE GENOMIC DNA]</scope>
    <source>
        <strain evidence="7 8">NRRL NRS 1219</strain>
    </source>
</reference>
<dbReference type="Gene3D" id="3.40.50.10810">
    <property type="entry name" value="Tandem AAA-ATPase domain"/>
    <property type="match status" value="1"/>
</dbReference>
<keyword evidence="9" id="KW-1185">Reference proteome</keyword>
<comment type="caution">
    <text evidence="7">The sequence shown here is derived from an EMBL/GenBank/DDBJ whole genome shotgun (WGS) entry which is preliminary data.</text>
</comment>
<accession>A0A3M8AYZ5</accession>
<dbReference type="GeneID" id="82811137"/>
<keyword evidence="7" id="KW-0547">Nucleotide-binding</keyword>
<dbReference type="EMBL" id="BJOD01000003">
    <property type="protein sequence ID" value="GED24361.1"/>
    <property type="molecule type" value="Genomic_DNA"/>
</dbReference>
<dbReference type="Proteomes" id="UP000276178">
    <property type="component" value="Unassembled WGS sequence"/>
</dbReference>
<evidence type="ECO:0000313" key="7">
    <source>
        <dbReference type="EMBL" id="RNB56426.1"/>
    </source>
</evidence>
<dbReference type="PROSITE" id="PS51194">
    <property type="entry name" value="HELICASE_CTER"/>
    <property type="match status" value="1"/>
</dbReference>
<dbReference type="InterPro" id="IPR007527">
    <property type="entry name" value="Znf_SWIM"/>
</dbReference>
<keyword evidence="2" id="KW-0862">Zinc</keyword>
<dbReference type="PROSITE" id="PS51192">
    <property type="entry name" value="HELICASE_ATP_BIND_1"/>
    <property type="match status" value="1"/>
</dbReference>
<dbReference type="Gene3D" id="3.40.50.300">
    <property type="entry name" value="P-loop containing nucleotide triphosphate hydrolases"/>
    <property type="match status" value="1"/>
</dbReference>
<dbReference type="EMBL" id="RHHN01000028">
    <property type="protein sequence ID" value="RNB56426.1"/>
    <property type="molecule type" value="Genomic_DNA"/>
</dbReference>
<evidence type="ECO:0000256" key="2">
    <source>
        <dbReference type="PROSITE-ProRule" id="PRU00325"/>
    </source>
</evidence>
<feature type="domain" description="Helicase C-terminal" evidence="5">
    <location>
        <begin position="925"/>
        <end position="1086"/>
    </location>
</feature>